<dbReference type="InterPro" id="IPR006249">
    <property type="entry name" value="Aconitase/IRP2"/>
</dbReference>
<dbReference type="Gene3D" id="3.20.19.10">
    <property type="entry name" value="Aconitase, domain 4"/>
    <property type="match status" value="1"/>
</dbReference>
<evidence type="ECO:0000256" key="9">
    <source>
        <dbReference type="RuleBase" id="RU361275"/>
    </source>
</evidence>
<dbReference type="NCBIfam" id="TIGR01341">
    <property type="entry name" value="aconitase_1"/>
    <property type="match status" value="1"/>
</dbReference>
<dbReference type="PROSITE" id="PS00450">
    <property type="entry name" value="ACONITASE_1"/>
    <property type="match status" value="1"/>
</dbReference>
<proteinExistence type="inferred from homology"/>
<evidence type="ECO:0000256" key="6">
    <source>
        <dbReference type="ARBA" id="ARBA00023004"/>
    </source>
</evidence>
<dbReference type="GO" id="GO:0003994">
    <property type="term" value="F:aconitate hydratase activity"/>
    <property type="evidence" value="ECO:0007669"/>
    <property type="project" value="UniProtKB-EC"/>
</dbReference>
<protein>
    <recommendedName>
        <fullName evidence="9">Aconitate hydratase</fullName>
        <shortName evidence="9">Aconitase</shortName>
        <ecNumber evidence="9">4.2.1.3</ecNumber>
    </recommendedName>
</protein>
<keyword evidence="6 9" id="KW-0408">Iron</keyword>
<evidence type="ECO:0000256" key="2">
    <source>
        <dbReference type="ARBA" id="ARBA00004717"/>
    </source>
</evidence>
<feature type="domain" description="Aconitase/3-isopropylmalate dehydratase large subunit alpha/beta/alpha" evidence="10">
    <location>
        <begin position="71"/>
        <end position="552"/>
    </location>
</feature>
<evidence type="ECO:0000256" key="7">
    <source>
        <dbReference type="ARBA" id="ARBA00023014"/>
    </source>
</evidence>
<dbReference type="EC" id="4.2.1.3" evidence="9"/>
<dbReference type="InterPro" id="IPR001030">
    <property type="entry name" value="Acoase/IPM_deHydtase_lsu_aba"/>
</dbReference>
<dbReference type="RefSeq" id="WP_336497319.1">
    <property type="nucleotide sequence ID" value="NZ_JBAWSY010000005.1"/>
</dbReference>
<name>A0ABU8F6W9_9BACI</name>
<evidence type="ECO:0000256" key="8">
    <source>
        <dbReference type="ARBA" id="ARBA00023501"/>
    </source>
</evidence>
<comment type="pathway">
    <text evidence="2">Carbohydrate metabolism; tricarboxylic acid cycle; isocitrate from oxaloacetate: step 2/2.</text>
</comment>
<dbReference type="PRINTS" id="PR00415">
    <property type="entry name" value="ACONITASE"/>
</dbReference>
<evidence type="ECO:0000313" key="13">
    <source>
        <dbReference type="Proteomes" id="UP001364890"/>
    </source>
</evidence>
<dbReference type="Gene3D" id="6.10.190.10">
    <property type="match status" value="1"/>
</dbReference>
<dbReference type="SUPFAM" id="SSF53732">
    <property type="entry name" value="Aconitase iron-sulfur domain"/>
    <property type="match status" value="1"/>
</dbReference>
<dbReference type="EMBL" id="JBAWSY010000005">
    <property type="protein sequence ID" value="MEI4769766.1"/>
    <property type="molecule type" value="Genomic_DNA"/>
</dbReference>
<dbReference type="NCBIfam" id="NF009520">
    <property type="entry name" value="PRK12881.1"/>
    <property type="match status" value="1"/>
</dbReference>
<evidence type="ECO:0000259" key="10">
    <source>
        <dbReference type="Pfam" id="PF00330"/>
    </source>
</evidence>
<dbReference type="Pfam" id="PF00330">
    <property type="entry name" value="Aconitase"/>
    <property type="match status" value="1"/>
</dbReference>
<comment type="cofactor">
    <cofactor evidence="1">
        <name>[4Fe-4S] cluster</name>
        <dbReference type="ChEBI" id="CHEBI:49883"/>
    </cofactor>
</comment>
<organism evidence="12 13">
    <name type="scientific">Psychrobacillus mangrovi</name>
    <dbReference type="NCBI Taxonomy" id="3117745"/>
    <lineage>
        <taxon>Bacteria</taxon>
        <taxon>Bacillati</taxon>
        <taxon>Bacillota</taxon>
        <taxon>Bacilli</taxon>
        <taxon>Bacillales</taxon>
        <taxon>Bacillaceae</taxon>
        <taxon>Psychrobacillus</taxon>
    </lineage>
</organism>
<keyword evidence="7 9" id="KW-0411">Iron-sulfur</keyword>
<evidence type="ECO:0000256" key="5">
    <source>
        <dbReference type="ARBA" id="ARBA00022723"/>
    </source>
</evidence>
<keyword evidence="9" id="KW-0004">4Fe-4S</keyword>
<evidence type="ECO:0000256" key="4">
    <source>
        <dbReference type="ARBA" id="ARBA00011245"/>
    </source>
</evidence>
<comment type="subunit">
    <text evidence="4">Monomer.</text>
</comment>
<dbReference type="Gene3D" id="3.30.499.10">
    <property type="entry name" value="Aconitase, domain 3"/>
    <property type="match status" value="2"/>
</dbReference>
<dbReference type="Pfam" id="PF00694">
    <property type="entry name" value="Aconitase_C"/>
    <property type="match status" value="1"/>
</dbReference>
<gene>
    <name evidence="12" type="primary">acnA</name>
    <name evidence="12" type="ORF">WAX74_08900</name>
</gene>
<evidence type="ECO:0000259" key="11">
    <source>
        <dbReference type="Pfam" id="PF00694"/>
    </source>
</evidence>
<keyword evidence="5" id="KW-0479">Metal-binding</keyword>
<evidence type="ECO:0000313" key="12">
    <source>
        <dbReference type="EMBL" id="MEI4769766.1"/>
    </source>
</evidence>
<dbReference type="Proteomes" id="UP001364890">
    <property type="component" value="Unassembled WGS sequence"/>
</dbReference>
<comment type="function">
    <text evidence="9">Catalyzes the isomerization of citrate to isocitrate via cis-aconitate.</text>
</comment>
<comment type="similarity">
    <text evidence="3 9">Belongs to the aconitase/IPM isomerase family.</text>
</comment>
<comment type="catalytic activity">
    <reaction evidence="8 9">
        <text>citrate = D-threo-isocitrate</text>
        <dbReference type="Rhea" id="RHEA:10336"/>
        <dbReference type="ChEBI" id="CHEBI:15562"/>
        <dbReference type="ChEBI" id="CHEBI:16947"/>
        <dbReference type="EC" id="4.2.1.3"/>
    </reaction>
</comment>
<reference evidence="12 13" key="1">
    <citation type="submission" date="2024-01" db="EMBL/GenBank/DDBJ databases">
        <title>Seven novel Bacillus-like species.</title>
        <authorList>
            <person name="Liu G."/>
        </authorList>
    </citation>
    <scope>NUCLEOTIDE SEQUENCE [LARGE SCALE GENOMIC DNA]</scope>
    <source>
        <strain evidence="12 13">FJAT-51614</strain>
    </source>
</reference>
<dbReference type="InterPro" id="IPR000573">
    <property type="entry name" value="AconitaseA/IPMdHydase_ssu_swvl"/>
</dbReference>
<comment type="caution">
    <text evidence="12">The sequence shown here is derived from an EMBL/GenBank/DDBJ whole genome shotgun (WGS) entry which is preliminary data.</text>
</comment>
<dbReference type="PANTHER" id="PTHR11670">
    <property type="entry name" value="ACONITASE/IRON-RESPONSIVE ELEMENT FAMILY MEMBER"/>
    <property type="match status" value="1"/>
</dbReference>
<dbReference type="InterPro" id="IPR015928">
    <property type="entry name" value="Aconitase/3IPM_dehydase_swvl"/>
</dbReference>
<dbReference type="SUPFAM" id="SSF52016">
    <property type="entry name" value="LeuD/IlvD-like"/>
    <property type="match status" value="1"/>
</dbReference>
<accession>A0ABU8F6W9</accession>
<dbReference type="NCBIfam" id="NF006757">
    <property type="entry name" value="PRK09277.1"/>
    <property type="match status" value="1"/>
</dbReference>
<keyword evidence="9 12" id="KW-0456">Lyase</keyword>
<dbReference type="InterPro" id="IPR015931">
    <property type="entry name" value="Acnase/IPM_dHydase_lsu_aba_1/3"/>
</dbReference>
<keyword evidence="13" id="KW-1185">Reference proteome</keyword>
<evidence type="ECO:0000256" key="3">
    <source>
        <dbReference type="ARBA" id="ARBA00007185"/>
    </source>
</evidence>
<sequence>MLQNQKYKELSSLNVNNQLYSYYDIKRFNDSVKLPYSIRLLLEGALRNYDEVNVTTEHIEQLINWVTNSGGDVEIPFVPGRVIFQDYTGIPAIVDLAALRSKMKELGDDPKKINPKVRVDLVIDHSLIVESSSNSDALQKNLDIEYKRNQERYSFVRWAQQAFENFYVVPPGSGIVHQVNLEYLASSVLQKENLLYPDTLVGTDSHTTMINGLGVVGWGVGGIEAEAAMLGSPLYLLNPEVIGIKITGALAEGVTATDLALTITEMLRKTGVVGKFVEFFGDGLSHLSLADRATIANMAPEYGATLSFFPFDYITEQYLLQTGRSEAAVLASHYHKVQGLYREDGEDDPIYTRKIVLDLTTIEPSLAGPKRPQDRVPLTEMKHSFQRSLTASIEDRGYSLTEIEVKKQGEYLKHGDVVLAAITSCTNTSNPSVMIAAGLVAKRASNLGLKVPSYVKTSLTPGSKMVEHYLKKLGLLTCLEKLGFYIDGFGCAACCGNSGALHEKYEKDIHMNNLVVSSVLSGNRNFEGRIHPSIKANYLASPPLVVLYALAGTTNIDIYKEAIGTDSKGNKVYFKDLWPSNEEIEKCQTEVVNLSYKEQYSTVHSHEKWEEIEYPEGDTFTWDLQSTYIQKSPFLDLQNRSHEEGYLNNLYPLLVLGDSITTDHISPAGNIQQKSPAGHYLLEREIPSNEFNSYGARRGNHELMVRGTFANIRIRNKLLDNVEGGYTKYFPTQEVMTIYEATEKYKQLQIGLFIVAGKEYGTGSSRDWAAKGTKLLGVRLVLAESFERIHRSNLVGMGILPITYAENEIPYVFTGEETVQLKLSQATLHAKQRTLLNIIKTDGTKSEKQVIIRLDNTVEVETYLKGGLLPSIISEIKTTV</sequence>
<dbReference type="InterPro" id="IPR018136">
    <property type="entry name" value="Aconitase_4Fe-4S_BS"/>
</dbReference>
<evidence type="ECO:0000256" key="1">
    <source>
        <dbReference type="ARBA" id="ARBA00001966"/>
    </source>
</evidence>
<dbReference type="InterPro" id="IPR036008">
    <property type="entry name" value="Aconitase_4Fe-4S_dom"/>
</dbReference>
<feature type="domain" description="Aconitase A/isopropylmalate dehydratase small subunit swivel" evidence="11">
    <location>
        <begin position="680"/>
        <end position="806"/>
    </location>
</feature>